<accession>A0A9W9R0J5</accession>
<organism evidence="3 4">
    <name type="scientific">Penicillium brevicompactum</name>
    <dbReference type="NCBI Taxonomy" id="5074"/>
    <lineage>
        <taxon>Eukaryota</taxon>
        <taxon>Fungi</taxon>
        <taxon>Dikarya</taxon>
        <taxon>Ascomycota</taxon>
        <taxon>Pezizomycotina</taxon>
        <taxon>Eurotiomycetes</taxon>
        <taxon>Eurotiomycetidae</taxon>
        <taxon>Eurotiales</taxon>
        <taxon>Aspergillaceae</taxon>
        <taxon>Penicillium</taxon>
    </lineage>
</organism>
<dbReference type="EMBL" id="JAPZBQ010000001">
    <property type="protein sequence ID" value="KAJ5351426.1"/>
    <property type="molecule type" value="Genomic_DNA"/>
</dbReference>
<sequence length="123" mass="13143">MPPKAEPVTETPAKGRGAIVKRPPTKTSPAKPGPRSSETVANRDLLFLWRAVKLSGGITPDKEALGRELGCSAGAAIKRWHRLKAKMEGIEAAQGADNDANNDDADMGGDPNDAEDEMEHEKE</sequence>
<name>A0A9W9R0J5_PENBR</name>
<dbReference type="Proteomes" id="UP001147695">
    <property type="component" value="Unassembled WGS sequence"/>
</dbReference>
<gene>
    <name evidence="3" type="ORF">N7452_000400</name>
</gene>
<dbReference type="Pfam" id="PF22980">
    <property type="entry name" value="Myb_DNA-bind_8"/>
    <property type="match status" value="1"/>
</dbReference>
<reference evidence="3" key="1">
    <citation type="submission" date="2022-12" db="EMBL/GenBank/DDBJ databases">
        <authorList>
            <person name="Petersen C."/>
        </authorList>
    </citation>
    <scope>NUCLEOTIDE SEQUENCE</scope>
    <source>
        <strain evidence="3">IBT 35673</strain>
    </source>
</reference>
<feature type="region of interest" description="Disordered" evidence="1">
    <location>
        <begin position="89"/>
        <end position="123"/>
    </location>
</feature>
<proteinExistence type="predicted"/>
<feature type="domain" description="Myb-like DNA-binding" evidence="2">
    <location>
        <begin position="43"/>
        <end position="88"/>
    </location>
</feature>
<reference evidence="3" key="2">
    <citation type="journal article" date="2023" name="IMA Fungus">
        <title>Comparative genomic study of the Penicillium genus elucidates a diverse pangenome and 15 lateral gene transfer events.</title>
        <authorList>
            <person name="Petersen C."/>
            <person name="Sorensen T."/>
            <person name="Nielsen M.R."/>
            <person name="Sondergaard T.E."/>
            <person name="Sorensen J.L."/>
            <person name="Fitzpatrick D.A."/>
            <person name="Frisvad J.C."/>
            <person name="Nielsen K.L."/>
        </authorList>
    </citation>
    <scope>NUCLEOTIDE SEQUENCE</scope>
    <source>
        <strain evidence="3">IBT 35673</strain>
    </source>
</reference>
<feature type="region of interest" description="Disordered" evidence="1">
    <location>
        <begin position="1"/>
        <end position="42"/>
    </location>
</feature>
<comment type="caution">
    <text evidence="3">The sequence shown here is derived from an EMBL/GenBank/DDBJ whole genome shotgun (WGS) entry which is preliminary data.</text>
</comment>
<evidence type="ECO:0000313" key="4">
    <source>
        <dbReference type="Proteomes" id="UP001147695"/>
    </source>
</evidence>
<feature type="compositionally biased region" description="Acidic residues" evidence="1">
    <location>
        <begin position="100"/>
        <end position="123"/>
    </location>
</feature>
<protein>
    <recommendedName>
        <fullName evidence="2">Myb-like DNA-binding domain-containing protein</fullName>
    </recommendedName>
</protein>
<evidence type="ECO:0000259" key="2">
    <source>
        <dbReference type="Pfam" id="PF22980"/>
    </source>
</evidence>
<dbReference type="AlphaFoldDB" id="A0A9W9R0J5"/>
<evidence type="ECO:0000256" key="1">
    <source>
        <dbReference type="SAM" id="MobiDB-lite"/>
    </source>
</evidence>
<evidence type="ECO:0000313" key="3">
    <source>
        <dbReference type="EMBL" id="KAJ5351426.1"/>
    </source>
</evidence>
<dbReference type="InterPro" id="IPR054505">
    <property type="entry name" value="Myb_DNA-bind_8"/>
</dbReference>